<dbReference type="Pfam" id="PF17293">
    <property type="entry name" value="Arm-DNA-bind_5"/>
    <property type="match status" value="1"/>
</dbReference>
<evidence type="ECO:0000256" key="1">
    <source>
        <dbReference type="SAM" id="Coils"/>
    </source>
</evidence>
<sequence length="111" mass="13257">MYHINRMCVLFWFRKSLPTTSKINPKSKIQDDPEGFIQMRITYNADREELGSTHIECRKSQWDQTNQCFKGKSIWALEQNKKLSNFKQRIEKLTEELERDNDELTVFLVVA</sequence>
<evidence type="ECO:0000313" key="3">
    <source>
        <dbReference type="EMBL" id="MBD2705705.1"/>
    </source>
</evidence>
<name>A0A927AWG5_9BACT</name>
<gene>
    <name evidence="3" type="ORF">IC229_34170</name>
</gene>
<dbReference type="AlphaFoldDB" id="A0A927AWG5"/>
<accession>A0A927AWG5</accession>
<evidence type="ECO:0000313" key="4">
    <source>
        <dbReference type="Proteomes" id="UP000598820"/>
    </source>
</evidence>
<dbReference type="EMBL" id="JACWZY010000067">
    <property type="protein sequence ID" value="MBD2705705.1"/>
    <property type="molecule type" value="Genomic_DNA"/>
</dbReference>
<proteinExistence type="predicted"/>
<reference evidence="3" key="1">
    <citation type="submission" date="2020-09" db="EMBL/GenBank/DDBJ databases">
        <authorList>
            <person name="Kim M.K."/>
        </authorList>
    </citation>
    <scope>NUCLEOTIDE SEQUENCE</scope>
    <source>
        <strain evidence="3">BT702</strain>
    </source>
</reference>
<feature type="coiled-coil region" evidence="1">
    <location>
        <begin position="76"/>
        <end position="103"/>
    </location>
</feature>
<comment type="caution">
    <text evidence="3">The sequence shown here is derived from an EMBL/GenBank/DDBJ whole genome shotgun (WGS) entry which is preliminary data.</text>
</comment>
<dbReference type="RefSeq" id="WP_190893394.1">
    <property type="nucleotide sequence ID" value="NZ_JACWZY010000067.1"/>
</dbReference>
<dbReference type="Proteomes" id="UP000598820">
    <property type="component" value="Unassembled WGS sequence"/>
</dbReference>
<organism evidence="3 4">
    <name type="scientific">Spirosoma profusum</name>
    <dbReference type="NCBI Taxonomy" id="2771354"/>
    <lineage>
        <taxon>Bacteria</taxon>
        <taxon>Pseudomonadati</taxon>
        <taxon>Bacteroidota</taxon>
        <taxon>Cytophagia</taxon>
        <taxon>Cytophagales</taxon>
        <taxon>Cytophagaceae</taxon>
        <taxon>Spirosoma</taxon>
    </lineage>
</organism>
<evidence type="ECO:0000259" key="2">
    <source>
        <dbReference type="Pfam" id="PF17293"/>
    </source>
</evidence>
<protein>
    <recommendedName>
        <fullName evidence="2">Arm DNA-binding domain-containing protein</fullName>
    </recommendedName>
</protein>
<keyword evidence="4" id="KW-1185">Reference proteome</keyword>
<feature type="domain" description="Arm DNA-binding" evidence="2">
    <location>
        <begin position="37"/>
        <end position="104"/>
    </location>
</feature>
<dbReference type="InterPro" id="IPR035386">
    <property type="entry name" value="Arm-DNA-bind_5"/>
</dbReference>
<keyword evidence="1" id="KW-0175">Coiled coil</keyword>